<dbReference type="Gene3D" id="3.40.50.880">
    <property type="match status" value="1"/>
</dbReference>
<dbReference type="Proteomes" id="UP001177003">
    <property type="component" value="Chromosome 4"/>
</dbReference>
<dbReference type="InterPro" id="IPR017926">
    <property type="entry name" value="GATASE"/>
</dbReference>
<keyword evidence="8" id="KW-0472">Membrane</keyword>
<dbReference type="AlphaFoldDB" id="A0AA35YRA3"/>
<gene>
    <name evidence="10" type="ORF">LSALG_LOCUS18373</name>
</gene>
<dbReference type="PROSITE" id="PS51273">
    <property type="entry name" value="GATASE_TYPE_1"/>
    <property type="match status" value="1"/>
</dbReference>
<dbReference type="InterPro" id="IPR029062">
    <property type="entry name" value="Class_I_gatase-like"/>
</dbReference>
<proteinExistence type="inferred from homology"/>
<evidence type="ECO:0000256" key="2">
    <source>
        <dbReference type="ARBA" id="ARBA00007800"/>
    </source>
</evidence>
<accession>A0AA35YRA3</accession>
<dbReference type="PANTHER" id="PTHR43418:SF7">
    <property type="entry name" value="CARBAMOYL-PHOSPHATE SYNTHASE SMALL CHAIN"/>
    <property type="match status" value="1"/>
</dbReference>
<dbReference type="InterPro" id="IPR035686">
    <property type="entry name" value="CPSase_GATase1"/>
</dbReference>
<evidence type="ECO:0000256" key="7">
    <source>
        <dbReference type="ARBA" id="ARBA00049285"/>
    </source>
</evidence>
<sequence length="269" mass="30033">MNTTSYIFPGSSISIIFFFSFSLASNDFNAETFIHRIRVLMSLDNLYDSSSVHLRNHAHNGLVLGNAVLLKRTSRDVTHMGYRCFFTELHSISLTFSTGVDLISTVSCKKPYEWVGKTDMEWDFNSNKRHGETFPVVEYDFGIKHNILRRLGSYGCKIMVVPSTWPSSETLKMKPYGVLFSNAPGDPSALPYVVETVKAIMGNVLVFGICMGHRLLGHALGGKTYKMKFGHHGGNHHVRNLINGSVEISAQNHNYVVDPESLPNGVEVD</sequence>
<comment type="subunit">
    <text evidence="5">Heterodimer composed of 2 chains; the small (or glutamine) chain promotes the hydrolysis of glutamine to ammonia, which is used by the large (or ammonia) chain to synthesize carbamoyl phosphate.</text>
</comment>
<evidence type="ECO:0000256" key="4">
    <source>
        <dbReference type="ARBA" id="ARBA00022962"/>
    </source>
</evidence>
<dbReference type="SUPFAM" id="SSF52317">
    <property type="entry name" value="Class I glutamine amidotransferase-like"/>
    <property type="match status" value="1"/>
</dbReference>
<dbReference type="GO" id="GO:0004088">
    <property type="term" value="F:carbamoyl-phosphate synthase (glutamine-hydrolyzing) activity"/>
    <property type="evidence" value="ECO:0007669"/>
    <property type="project" value="UniProtKB-EC"/>
</dbReference>
<comment type="catalytic activity">
    <reaction evidence="6">
        <text>hydrogencarbonate + L-glutamine + 2 ATP + H2O = carbamoyl phosphate + L-glutamate + 2 ADP + phosphate + 2 H(+)</text>
        <dbReference type="Rhea" id="RHEA:18633"/>
        <dbReference type="ChEBI" id="CHEBI:15377"/>
        <dbReference type="ChEBI" id="CHEBI:15378"/>
        <dbReference type="ChEBI" id="CHEBI:17544"/>
        <dbReference type="ChEBI" id="CHEBI:29985"/>
        <dbReference type="ChEBI" id="CHEBI:30616"/>
        <dbReference type="ChEBI" id="CHEBI:43474"/>
        <dbReference type="ChEBI" id="CHEBI:58228"/>
        <dbReference type="ChEBI" id="CHEBI:58359"/>
        <dbReference type="ChEBI" id="CHEBI:456216"/>
        <dbReference type="EC" id="6.3.5.5"/>
    </reaction>
</comment>
<evidence type="ECO:0000256" key="8">
    <source>
        <dbReference type="SAM" id="Phobius"/>
    </source>
</evidence>
<comment type="similarity">
    <text evidence="2">Belongs to the CarA family.</text>
</comment>
<evidence type="ECO:0000259" key="9">
    <source>
        <dbReference type="Pfam" id="PF00117"/>
    </source>
</evidence>
<dbReference type="EMBL" id="OX465080">
    <property type="protein sequence ID" value="CAI9278512.1"/>
    <property type="molecule type" value="Genomic_DNA"/>
</dbReference>
<reference evidence="10" key="1">
    <citation type="submission" date="2023-04" db="EMBL/GenBank/DDBJ databases">
        <authorList>
            <person name="Vijverberg K."/>
            <person name="Xiong W."/>
            <person name="Schranz E."/>
        </authorList>
    </citation>
    <scope>NUCLEOTIDE SEQUENCE</scope>
</reference>
<comment type="pathway">
    <text evidence="1">Amino-acid biosynthesis; L-arginine biosynthesis; carbamoyl phosphate from bicarbonate: step 1/1.</text>
</comment>
<feature type="transmembrane region" description="Helical" evidence="8">
    <location>
        <begin position="6"/>
        <end position="24"/>
    </location>
</feature>
<keyword evidence="8" id="KW-1133">Transmembrane helix</keyword>
<dbReference type="EC" id="6.3.5.5" evidence="3"/>
<keyword evidence="4" id="KW-0315">Glutamine amidotransferase</keyword>
<evidence type="ECO:0000256" key="6">
    <source>
        <dbReference type="ARBA" id="ARBA00048816"/>
    </source>
</evidence>
<evidence type="ECO:0000313" key="10">
    <source>
        <dbReference type="EMBL" id="CAI9278512.1"/>
    </source>
</evidence>
<keyword evidence="8" id="KW-0812">Transmembrane</keyword>
<dbReference type="Pfam" id="PF00117">
    <property type="entry name" value="GATase"/>
    <property type="match status" value="1"/>
</dbReference>
<dbReference type="PRINTS" id="PR00099">
    <property type="entry name" value="CPSGATASE"/>
</dbReference>
<protein>
    <recommendedName>
        <fullName evidence="3">carbamoyl-phosphate synthase (glutamine-hydrolyzing)</fullName>
        <ecNumber evidence="3">6.3.5.5</ecNumber>
    </recommendedName>
</protein>
<dbReference type="InterPro" id="IPR050472">
    <property type="entry name" value="Anth_synth/Amidotransfase"/>
</dbReference>
<name>A0AA35YRA3_LACSI</name>
<feature type="domain" description="Glutamine amidotransferase" evidence="9">
    <location>
        <begin position="139"/>
        <end position="268"/>
    </location>
</feature>
<evidence type="ECO:0000256" key="1">
    <source>
        <dbReference type="ARBA" id="ARBA00005077"/>
    </source>
</evidence>
<organism evidence="10 11">
    <name type="scientific">Lactuca saligna</name>
    <name type="common">Willowleaf lettuce</name>
    <dbReference type="NCBI Taxonomy" id="75948"/>
    <lineage>
        <taxon>Eukaryota</taxon>
        <taxon>Viridiplantae</taxon>
        <taxon>Streptophyta</taxon>
        <taxon>Embryophyta</taxon>
        <taxon>Tracheophyta</taxon>
        <taxon>Spermatophyta</taxon>
        <taxon>Magnoliopsida</taxon>
        <taxon>eudicotyledons</taxon>
        <taxon>Gunneridae</taxon>
        <taxon>Pentapetalae</taxon>
        <taxon>asterids</taxon>
        <taxon>campanulids</taxon>
        <taxon>Asterales</taxon>
        <taxon>Asteraceae</taxon>
        <taxon>Cichorioideae</taxon>
        <taxon>Cichorieae</taxon>
        <taxon>Lactucinae</taxon>
        <taxon>Lactuca</taxon>
    </lineage>
</organism>
<comment type="catalytic activity">
    <reaction evidence="7">
        <text>L-glutamine + H2O = L-glutamate + NH4(+)</text>
        <dbReference type="Rhea" id="RHEA:15889"/>
        <dbReference type="ChEBI" id="CHEBI:15377"/>
        <dbReference type="ChEBI" id="CHEBI:28938"/>
        <dbReference type="ChEBI" id="CHEBI:29985"/>
        <dbReference type="ChEBI" id="CHEBI:58359"/>
    </reaction>
</comment>
<dbReference type="CDD" id="cd01744">
    <property type="entry name" value="GATase1_CPSase"/>
    <property type="match status" value="1"/>
</dbReference>
<evidence type="ECO:0000313" key="11">
    <source>
        <dbReference type="Proteomes" id="UP001177003"/>
    </source>
</evidence>
<dbReference type="PANTHER" id="PTHR43418">
    <property type="entry name" value="MULTIFUNCTIONAL TRYPTOPHAN BIOSYNTHESIS PROTEIN-RELATED"/>
    <property type="match status" value="1"/>
</dbReference>
<evidence type="ECO:0000256" key="3">
    <source>
        <dbReference type="ARBA" id="ARBA00012738"/>
    </source>
</evidence>
<evidence type="ECO:0000256" key="5">
    <source>
        <dbReference type="ARBA" id="ARBA00044031"/>
    </source>
</evidence>
<keyword evidence="11" id="KW-1185">Reference proteome</keyword>